<keyword evidence="2" id="KW-1185">Reference proteome</keyword>
<evidence type="ECO:0000313" key="1">
    <source>
        <dbReference type="EMBL" id="CCH56552.1"/>
    </source>
</evidence>
<protein>
    <submittedName>
        <fullName evidence="1">Uncharacterized protein</fullName>
    </submittedName>
</protein>
<dbReference type="EMBL" id="CAIT01000009">
    <property type="protein sequence ID" value="CCH56552.1"/>
    <property type="molecule type" value="Genomic_DNA"/>
</dbReference>
<dbReference type="OrthoDB" id="793060at2"/>
<evidence type="ECO:0000313" key="2">
    <source>
        <dbReference type="Proteomes" id="UP000009309"/>
    </source>
</evidence>
<gene>
    <name evidence="1" type="ORF">BN8_05907</name>
</gene>
<accession>I2GRM4</accession>
<name>I2GRM4_9BACT</name>
<organism evidence="1 2">
    <name type="scientific">Fibrisoma limi BUZ 3</name>
    <dbReference type="NCBI Taxonomy" id="1185876"/>
    <lineage>
        <taxon>Bacteria</taxon>
        <taxon>Pseudomonadati</taxon>
        <taxon>Bacteroidota</taxon>
        <taxon>Cytophagia</taxon>
        <taxon>Cytophagales</taxon>
        <taxon>Spirosomataceae</taxon>
        <taxon>Fibrisoma</taxon>
    </lineage>
</organism>
<sequence>MAILISVVALLATFYQLYLQRTHNEKSLKPLGQIDLPDFNKQLAVHVRNNGLGPLIIDRLTFVKDGQSYTNIDDCLDLHPRSYMRMAINDAVKRVVLPHAHLVVFETQFGEHEGESEINHARRQLASITLKVEGRDIYDNKITLQRNFNWFARYMGAC</sequence>
<dbReference type="STRING" id="1185876.BN8_05907"/>
<comment type="caution">
    <text evidence="1">The sequence shown here is derived from an EMBL/GenBank/DDBJ whole genome shotgun (WGS) entry which is preliminary data.</text>
</comment>
<dbReference type="Proteomes" id="UP000009309">
    <property type="component" value="Unassembled WGS sequence"/>
</dbReference>
<dbReference type="AlphaFoldDB" id="I2GRM4"/>
<dbReference type="eggNOG" id="ENOG5033AKZ">
    <property type="taxonomic scope" value="Bacteria"/>
</dbReference>
<proteinExistence type="predicted"/>
<reference evidence="1 2" key="1">
    <citation type="journal article" date="2012" name="J. Bacteriol.">
        <title>Genome Sequence of the Filamentous Bacterium Fibrisoma limi BUZ 3T.</title>
        <authorList>
            <person name="Filippini M."/>
            <person name="Qi W."/>
            <person name="Jaenicke S."/>
            <person name="Goesmann A."/>
            <person name="Smits T.H."/>
            <person name="Bagheri H.C."/>
        </authorList>
    </citation>
    <scope>NUCLEOTIDE SEQUENCE [LARGE SCALE GENOMIC DNA]</scope>
    <source>
        <strain evidence="2">BUZ 3T</strain>
    </source>
</reference>